<dbReference type="Gene3D" id="1.10.10.10">
    <property type="entry name" value="Winged helix-like DNA-binding domain superfamily/Winged helix DNA-binding domain"/>
    <property type="match status" value="1"/>
</dbReference>
<feature type="domain" description="HTH lysR-type" evidence="5">
    <location>
        <begin position="1"/>
        <end position="58"/>
    </location>
</feature>
<dbReference type="PANTHER" id="PTHR30346:SF28">
    <property type="entry name" value="HTH-TYPE TRANSCRIPTIONAL REGULATOR CYNR"/>
    <property type="match status" value="1"/>
</dbReference>
<keyword evidence="7" id="KW-1185">Reference proteome</keyword>
<evidence type="ECO:0000313" key="6">
    <source>
        <dbReference type="EMBL" id="MBM7583988.1"/>
    </source>
</evidence>
<dbReference type="Pfam" id="PF00126">
    <property type="entry name" value="HTH_1"/>
    <property type="match status" value="1"/>
</dbReference>
<dbReference type="RefSeq" id="WP_205168191.1">
    <property type="nucleotide sequence ID" value="NZ_JAFBDZ010000001.1"/>
</dbReference>
<dbReference type="PRINTS" id="PR00039">
    <property type="entry name" value="HTHLYSR"/>
</dbReference>
<sequence>MELRQLRYFMEVAEREHMTEAAEVLHVAQSAVSLQITKLEAELGVSLFERTGRNLKLTPIGQIFLTHTKSAIKAIDHAKEKVDEYLDPKHGTIKIGYPTSLASHLLPTVISAFRHKSPNVSFHMRQGSYSRLIEAIKIGDINIAFLGPVPTKDPDINTNILFRENISALVPANHPLSDKKSLFLSDLRNEDFVLFPKGYILQKIAVDACKQAGFVPNITSEGEDMDAIKGLVSAGIGVSLLPDSTFSGAAPNLTVKIPIDSPQVTRSVGIITPKHRDLAPSEKVFYQFTKEFFSVLEQYQ</sequence>
<dbReference type="Pfam" id="PF03466">
    <property type="entry name" value="LysR_substrate"/>
    <property type="match status" value="1"/>
</dbReference>
<evidence type="ECO:0000256" key="2">
    <source>
        <dbReference type="ARBA" id="ARBA00023015"/>
    </source>
</evidence>
<dbReference type="PROSITE" id="PS50931">
    <property type="entry name" value="HTH_LYSR"/>
    <property type="match status" value="1"/>
</dbReference>
<dbReference type="InterPro" id="IPR000847">
    <property type="entry name" value="LysR_HTH_N"/>
</dbReference>
<evidence type="ECO:0000313" key="7">
    <source>
        <dbReference type="Proteomes" id="UP001646157"/>
    </source>
</evidence>
<evidence type="ECO:0000256" key="4">
    <source>
        <dbReference type="ARBA" id="ARBA00023163"/>
    </source>
</evidence>
<reference evidence="6 7" key="1">
    <citation type="submission" date="2021-01" db="EMBL/GenBank/DDBJ databases">
        <title>Genomic Encyclopedia of Type Strains, Phase IV (KMG-IV): sequencing the most valuable type-strain genomes for metagenomic binning, comparative biology and taxonomic classification.</title>
        <authorList>
            <person name="Goeker M."/>
        </authorList>
    </citation>
    <scope>NUCLEOTIDE SEQUENCE [LARGE SCALE GENOMIC DNA]</scope>
    <source>
        <strain evidence="6 7">DSM 24834</strain>
    </source>
</reference>
<keyword evidence="4" id="KW-0804">Transcription</keyword>
<dbReference type="EMBL" id="JAFBDZ010000001">
    <property type="protein sequence ID" value="MBM7583988.1"/>
    <property type="molecule type" value="Genomic_DNA"/>
</dbReference>
<evidence type="ECO:0000259" key="5">
    <source>
        <dbReference type="PROSITE" id="PS50931"/>
    </source>
</evidence>
<dbReference type="InterPro" id="IPR005119">
    <property type="entry name" value="LysR_subst-bd"/>
</dbReference>
<protein>
    <submittedName>
        <fullName evidence="6">LysR family transcriptional activator of glutamate synthase operon</fullName>
    </submittedName>
</protein>
<accession>A0ABS2N832</accession>
<dbReference type="Proteomes" id="UP001646157">
    <property type="component" value="Unassembled WGS sequence"/>
</dbReference>
<evidence type="ECO:0000256" key="3">
    <source>
        <dbReference type="ARBA" id="ARBA00023125"/>
    </source>
</evidence>
<dbReference type="Gene3D" id="3.40.190.290">
    <property type="match status" value="1"/>
</dbReference>
<gene>
    <name evidence="6" type="ORF">JOC86_000525</name>
</gene>
<name>A0ABS2N832_9BACI</name>
<dbReference type="CDD" id="cd08434">
    <property type="entry name" value="PBP2_GltC_like"/>
    <property type="match status" value="1"/>
</dbReference>
<dbReference type="PANTHER" id="PTHR30346">
    <property type="entry name" value="TRANSCRIPTIONAL DUAL REGULATOR HCAR-RELATED"/>
    <property type="match status" value="1"/>
</dbReference>
<organism evidence="6 7">
    <name type="scientific">Rossellomorea pakistanensis</name>
    <dbReference type="NCBI Taxonomy" id="992288"/>
    <lineage>
        <taxon>Bacteria</taxon>
        <taxon>Bacillati</taxon>
        <taxon>Bacillota</taxon>
        <taxon>Bacilli</taxon>
        <taxon>Bacillales</taxon>
        <taxon>Bacillaceae</taxon>
        <taxon>Rossellomorea</taxon>
    </lineage>
</organism>
<comment type="similarity">
    <text evidence="1">Belongs to the LysR transcriptional regulatory family.</text>
</comment>
<keyword evidence="2" id="KW-0805">Transcription regulation</keyword>
<keyword evidence="3" id="KW-0238">DNA-binding</keyword>
<dbReference type="InterPro" id="IPR036390">
    <property type="entry name" value="WH_DNA-bd_sf"/>
</dbReference>
<comment type="caution">
    <text evidence="6">The sequence shown here is derived from an EMBL/GenBank/DDBJ whole genome shotgun (WGS) entry which is preliminary data.</text>
</comment>
<dbReference type="InterPro" id="IPR036388">
    <property type="entry name" value="WH-like_DNA-bd_sf"/>
</dbReference>
<dbReference type="SUPFAM" id="SSF46785">
    <property type="entry name" value="Winged helix' DNA-binding domain"/>
    <property type="match status" value="1"/>
</dbReference>
<dbReference type="SUPFAM" id="SSF53850">
    <property type="entry name" value="Periplasmic binding protein-like II"/>
    <property type="match status" value="1"/>
</dbReference>
<evidence type="ECO:0000256" key="1">
    <source>
        <dbReference type="ARBA" id="ARBA00009437"/>
    </source>
</evidence>
<proteinExistence type="inferred from homology"/>